<evidence type="ECO:0000259" key="2">
    <source>
        <dbReference type="Pfam" id="PF13401"/>
    </source>
</evidence>
<name>A0ABY9VEY7_9BACI</name>
<keyword evidence="4" id="KW-1185">Reference proteome</keyword>
<gene>
    <name evidence="3" type="ORF">RH061_20355</name>
</gene>
<reference evidence="3 4" key="1">
    <citation type="submission" date="2023-09" db="EMBL/GenBank/DDBJ databases">
        <title>Microbial mechanism of fulvic acid promoting antimony reduction mineralization in rice fields.</title>
        <authorList>
            <person name="Chen G."/>
            <person name="Lan J."/>
        </authorList>
    </citation>
    <scope>NUCLEOTIDE SEQUENCE [LARGE SCALE GENOMIC DNA]</scope>
    <source>
        <strain evidence="3 4">PS1</strain>
    </source>
</reference>
<protein>
    <submittedName>
        <fullName evidence="3">AAA family ATPase</fullName>
    </submittedName>
</protein>
<organism evidence="3 4">
    <name type="scientific">Mesobacillus jeotgali</name>
    <dbReference type="NCBI Taxonomy" id="129985"/>
    <lineage>
        <taxon>Bacteria</taxon>
        <taxon>Bacillati</taxon>
        <taxon>Bacillota</taxon>
        <taxon>Bacilli</taxon>
        <taxon>Bacillales</taxon>
        <taxon>Bacillaceae</taxon>
        <taxon>Mesobacillus</taxon>
    </lineage>
</organism>
<dbReference type="InterPro" id="IPR049945">
    <property type="entry name" value="AAA_22"/>
</dbReference>
<evidence type="ECO:0000313" key="4">
    <source>
        <dbReference type="Proteomes" id="UP001303324"/>
    </source>
</evidence>
<feature type="region of interest" description="Disordered" evidence="1">
    <location>
        <begin position="346"/>
        <end position="384"/>
    </location>
</feature>
<proteinExistence type="predicted"/>
<dbReference type="Gene3D" id="3.40.50.300">
    <property type="entry name" value="P-loop containing nucleotide triphosphate hydrolases"/>
    <property type="match status" value="1"/>
</dbReference>
<sequence length="384" mass="44352">MSKDERMFDLELLNASNDEKTKFFEEYTLAHPHFMKVKNEVIKEIKEQNYNIIMVIGPSRIGKSRMILEIIDEINKEMNKEMSENQSIIPVSGMELPNPDSRKFNWKDFYKRVLLAMSEEMVEYKVNLNDLMNKKKSKSISPFDSNTSPELRQSIERVFYHRETKAFLIDEAQHFFKIGGGSDALITQFNSIKSLSNMAGTVFVMFGTYDLNTMINLDGQLTSRVKEIHFPRYDNQDKTDMNFFKGCINSFQKLIPVSIEPQLVQHTQYLYENSIGCVGILKQWLQRSLNQALRENADTVTLAHLKQNALSLKKVFRLASEAVHGEMQFLDNGELREMIRSLYRGELEEDSSDTQSSKDSSKKRKTNSKKPGIPNPVRNKVGKA</sequence>
<dbReference type="Pfam" id="PF13401">
    <property type="entry name" value="AAA_22"/>
    <property type="match status" value="1"/>
</dbReference>
<dbReference type="SUPFAM" id="SSF52540">
    <property type="entry name" value="P-loop containing nucleoside triphosphate hydrolases"/>
    <property type="match status" value="1"/>
</dbReference>
<dbReference type="EMBL" id="CP134494">
    <property type="protein sequence ID" value="WNF22481.1"/>
    <property type="molecule type" value="Genomic_DNA"/>
</dbReference>
<evidence type="ECO:0000256" key="1">
    <source>
        <dbReference type="SAM" id="MobiDB-lite"/>
    </source>
</evidence>
<accession>A0ABY9VEY7</accession>
<dbReference type="RefSeq" id="WP_311072616.1">
    <property type="nucleotide sequence ID" value="NZ_CP134494.1"/>
</dbReference>
<feature type="domain" description="ORC1/DEAH AAA+ ATPase" evidence="2">
    <location>
        <begin position="49"/>
        <end position="214"/>
    </location>
</feature>
<dbReference type="InterPro" id="IPR027417">
    <property type="entry name" value="P-loop_NTPase"/>
</dbReference>
<evidence type="ECO:0000313" key="3">
    <source>
        <dbReference type="EMBL" id="WNF22481.1"/>
    </source>
</evidence>
<dbReference type="Proteomes" id="UP001303324">
    <property type="component" value="Chromosome"/>
</dbReference>